<dbReference type="AlphaFoldDB" id="A0A2Z6LIF2"/>
<reference evidence="3" key="1">
    <citation type="journal article" date="2017" name="Front. Plant Sci.">
        <title>Climate Clever Clovers: New Paradigm to Reduce the Environmental Footprint of Ruminants by Breeding Low Methanogenic Forages Utilizing Haplotype Variation.</title>
        <authorList>
            <person name="Kaur P."/>
            <person name="Appels R."/>
            <person name="Bayer P.E."/>
            <person name="Keeble-Gagnere G."/>
            <person name="Wang J."/>
            <person name="Hirakawa H."/>
            <person name="Shirasawa K."/>
            <person name="Vercoe P."/>
            <person name="Stefanova K."/>
            <person name="Durmic Z."/>
            <person name="Nichols P."/>
            <person name="Revell C."/>
            <person name="Isobe S.N."/>
            <person name="Edwards D."/>
            <person name="Erskine W."/>
        </authorList>
    </citation>
    <scope>NUCLEOTIDE SEQUENCE [LARGE SCALE GENOMIC DNA]</scope>
    <source>
        <strain evidence="3">cv. Daliak</strain>
    </source>
</reference>
<keyword evidence="3" id="KW-1185">Reference proteome</keyword>
<feature type="region of interest" description="Disordered" evidence="1">
    <location>
        <begin position="1"/>
        <end position="26"/>
    </location>
</feature>
<evidence type="ECO:0000313" key="2">
    <source>
        <dbReference type="EMBL" id="GAU17020.1"/>
    </source>
</evidence>
<evidence type="ECO:0000313" key="3">
    <source>
        <dbReference type="Proteomes" id="UP000242715"/>
    </source>
</evidence>
<dbReference type="EMBL" id="DF973165">
    <property type="protein sequence ID" value="GAU17020.1"/>
    <property type="molecule type" value="Genomic_DNA"/>
</dbReference>
<name>A0A2Z6LIF2_TRISU</name>
<evidence type="ECO:0000256" key="1">
    <source>
        <dbReference type="SAM" id="MobiDB-lite"/>
    </source>
</evidence>
<accession>A0A2Z6LIF2</accession>
<proteinExistence type="predicted"/>
<dbReference type="Proteomes" id="UP000242715">
    <property type="component" value="Unassembled WGS sequence"/>
</dbReference>
<organism evidence="2 3">
    <name type="scientific">Trifolium subterraneum</name>
    <name type="common">Subterranean clover</name>
    <dbReference type="NCBI Taxonomy" id="3900"/>
    <lineage>
        <taxon>Eukaryota</taxon>
        <taxon>Viridiplantae</taxon>
        <taxon>Streptophyta</taxon>
        <taxon>Embryophyta</taxon>
        <taxon>Tracheophyta</taxon>
        <taxon>Spermatophyta</taxon>
        <taxon>Magnoliopsida</taxon>
        <taxon>eudicotyledons</taxon>
        <taxon>Gunneridae</taxon>
        <taxon>Pentapetalae</taxon>
        <taxon>rosids</taxon>
        <taxon>fabids</taxon>
        <taxon>Fabales</taxon>
        <taxon>Fabaceae</taxon>
        <taxon>Papilionoideae</taxon>
        <taxon>50 kb inversion clade</taxon>
        <taxon>NPAAA clade</taxon>
        <taxon>Hologalegina</taxon>
        <taxon>IRL clade</taxon>
        <taxon>Trifolieae</taxon>
        <taxon>Trifolium</taxon>
    </lineage>
</organism>
<sequence length="63" mass="7240">MQNQGFVVKPKSDNKSKEQNQQPPRTEIQACLEKLTTRTLMLQRSPKSEQIIIEETNVVDLTV</sequence>
<gene>
    <name evidence="2" type="ORF">TSUD_37780</name>
</gene>
<protein>
    <submittedName>
        <fullName evidence="2">Uncharacterized protein</fullName>
    </submittedName>
</protein>